<organism evidence="2 3">
    <name type="scientific">Manihot esculenta</name>
    <name type="common">Cassava</name>
    <name type="synonym">Jatropha manihot</name>
    <dbReference type="NCBI Taxonomy" id="3983"/>
    <lineage>
        <taxon>Eukaryota</taxon>
        <taxon>Viridiplantae</taxon>
        <taxon>Streptophyta</taxon>
        <taxon>Embryophyta</taxon>
        <taxon>Tracheophyta</taxon>
        <taxon>Spermatophyta</taxon>
        <taxon>Magnoliopsida</taxon>
        <taxon>eudicotyledons</taxon>
        <taxon>Gunneridae</taxon>
        <taxon>Pentapetalae</taxon>
        <taxon>rosids</taxon>
        <taxon>fabids</taxon>
        <taxon>Malpighiales</taxon>
        <taxon>Euphorbiaceae</taxon>
        <taxon>Crotonoideae</taxon>
        <taxon>Manihoteae</taxon>
        <taxon>Manihot</taxon>
    </lineage>
</organism>
<accession>A0A2C9V9X2</accession>
<protein>
    <submittedName>
        <fullName evidence="2">Uncharacterized protein</fullName>
    </submittedName>
</protein>
<dbReference type="Gramene" id="Manes.09G110400.1.v8.1">
    <property type="protein sequence ID" value="Manes.09G110400.1.v8.1.CDS"/>
    <property type="gene ID" value="Manes.09G110400.v8.1"/>
</dbReference>
<evidence type="ECO:0000256" key="1">
    <source>
        <dbReference type="SAM" id="MobiDB-lite"/>
    </source>
</evidence>
<dbReference type="OrthoDB" id="1712073at2759"/>
<feature type="compositionally biased region" description="Basic and acidic residues" evidence="1">
    <location>
        <begin position="94"/>
        <end position="110"/>
    </location>
</feature>
<comment type="caution">
    <text evidence="2">The sequence shown here is derived from an EMBL/GenBank/DDBJ whole genome shotgun (WGS) entry which is preliminary data.</text>
</comment>
<dbReference type="AlphaFoldDB" id="A0A2C9V9X2"/>
<dbReference type="EMBL" id="CM004395">
    <property type="protein sequence ID" value="OAY41542.1"/>
    <property type="molecule type" value="Genomic_DNA"/>
</dbReference>
<dbReference type="Proteomes" id="UP000091857">
    <property type="component" value="Chromosome 9"/>
</dbReference>
<proteinExistence type="predicted"/>
<reference evidence="3" key="1">
    <citation type="journal article" date="2016" name="Nat. Biotechnol.">
        <title>Sequencing wild and cultivated cassava and related species reveals extensive interspecific hybridization and genetic diversity.</title>
        <authorList>
            <person name="Bredeson J.V."/>
            <person name="Lyons J.B."/>
            <person name="Prochnik S.E."/>
            <person name="Wu G.A."/>
            <person name="Ha C.M."/>
            <person name="Edsinger-Gonzales E."/>
            <person name="Grimwood J."/>
            <person name="Schmutz J."/>
            <person name="Rabbi I.Y."/>
            <person name="Egesi C."/>
            <person name="Nauluvula P."/>
            <person name="Lebot V."/>
            <person name="Ndunguru J."/>
            <person name="Mkamilo G."/>
            <person name="Bart R.S."/>
            <person name="Setter T.L."/>
            <person name="Gleadow R.M."/>
            <person name="Kulakow P."/>
            <person name="Ferguson M.E."/>
            <person name="Rounsley S."/>
            <person name="Rokhsar D.S."/>
        </authorList>
    </citation>
    <scope>NUCLEOTIDE SEQUENCE [LARGE SCALE GENOMIC DNA]</scope>
    <source>
        <strain evidence="3">cv. AM560-2</strain>
    </source>
</reference>
<keyword evidence="3" id="KW-1185">Reference proteome</keyword>
<feature type="region of interest" description="Disordered" evidence="1">
    <location>
        <begin position="1"/>
        <end position="110"/>
    </location>
</feature>
<evidence type="ECO:0000313" key="3">
    <source>
        <dbReference type="Proteomes" id="UP000091857"/>
    </source>
</evidence>
<gene>
    <name evidence="2" type="ORF">MANES_09G110400v8</name>
</gene>
<evidence type="ECO:0000313" key="2">
    <source>
        <dbReference type="EMBL" id="OAY41542.1"/>
    </source>
</evidence>
<sequence length="145" mass="15856">MKQLKEAMEDGVTETVSFLHPEQEEEDHHHQDTAPGLLNHIFSNLVSKGEASEEKQEEEEEGKGGGILNNLISHLVTPSIDPKAGETSQGDEVDDKKGKEEDELVVKIDEDSGGGVIDKIVSHFPEDVVPTDDEASILIHSIVHD</sequence>
<name>A0A2C9V9X2_MANES</name>